<dbReference type="Proteomes" id="UP000800235">
    <property type="component" value="Unassembled WGS sequence"/>
</dbReference>
<evidence type="ECO:0000313" key="2">
    <source>
        <dbReference type="Proteomes" id="UP000800235"/>
    </source>
</evidence>
<accession>A0A9P4TXK0</accession>
<protein>
    <submittedName>
        <fullName evidence="1">Uncharacterized protein</fullName>
    </submittedName>
</protein>
<dbReference type="AlphaFoldDB" id="A0A9P4TXK0"/>
<gene>
    <name evidence="1" type="ORF">EJ08DRAFT_307659</name>
</gene>
<proteinExistence type="predicted"/>
<comment type="caution">
    <text evidence="1">The sequence shown here is derived from an EMBL/GenBank/DDBJ whole genome shotgun (WGS) entry which is preliminary data.</text>
</comment>
<name>A0A9P4TXK0_9PEZI</name>
<sequence length="303" mass="34475">MAQCPGISRLVSPEYQLPHPGLLVPNFDNGEPDFIVVNTHRTRSSRGRFPIYKLPRELRDTIYKEYISFRTIPYAKTDVRKDLTSTPIFTASRTLRYEALKIYFECTKFTVFCLHDGFVMLDYIGPYGRSALREMSFSCTRRETTMPPTSREIPSSSDGDFAQHDADCVRLINSCTGLQTLDIDLAPKSLERDAEYAGGSTSFLARLGRREPTLEDLLANRAITPLLKLRGKCEISFTFGGDERTGEMFKSVEAAVKGERLWRAVYHIWGLARVRKSQENWIKLVEEVVERVKLGIGKVDGEK</sequence>
<dbReference type="EMBL" id="MU007051">
    <property type="protein sequence ID" value="KAF2428933.1"/>
    <property type="molecule type" value="Genomic_DNA"/>
</dbReference>
<dbReference type="PANTHER" id="PTHR42085:SF2">
    <property type="entry name" value="F-BOX DOMAIN-CONTAINING PROTEIN"/>
    <property type="match status" value="1"/>
</dbReference>
<reference evidence="1" key="1">
    <citation type="journal article" date="2020" name="Stud. Mycol.">
        <title>101 Dothideomycetes genomes: a test case for predicting lifestyles and emergence of pathogens.</title>
        <authorList>
            <person name="Haridas S."/>
            <person name="Albert R."/>
            <person name="Binder M."/>
            <person name="Bloem J."/>
            <person name="Labutti K."/>
            <person name="Salamov A."/>
            <person name="Andreopoulos B."/>
            <person name="Baker S."/>
            <person name="Barry K."/>
            <person name="Bills G."/>
            <person name="Bluhm B."/>
            <person name="Cannon C."/>
            <person name="Castanera R."/>
            <person name="Culley D."/>
            <person name="Daum C."/>
            <person name="Ezra D."/>
            <person name="Gonzalez J."/>
            <person name="Henrissat B."/>
            <person name="Kuo A."/>
            <person name="Liang C."/>
            <person name="Lipzen A."/>
            <person name="Lutzoni F."/>
            <person name="Magnuson J."/>
            <person name="Mondo S."/>
            <person name="Nolan M."/>
            <person name="Ohm R."/>
            <person name="Pangilinan J."/>
            <person name="Park H.-J."/>
            <person name="Ramirez L."/>
            <person name="Alfaro M."/>
            <person name="Sun H."/>
            <person name="Tritt A."/>
            <person name="Yoshinaga Y."/>
            <person name="Zwiers L.-H."/>
            <person name="Turgeon B."/>
            <person name="Goodwin S."/>
            <person name="Spatafora J."/>
            <person name="Crous P."/>
            <person name="Grigoriev I."/>
        </authorList>
    </citation>
    <scope>NUCLEOTIDE SEQUENCE</scope>
    <source>
        <strain evidence="1">CBS 130266</strain>
    </source>
</reference>
<evidence type="ECO:0000313" key="1">
    <source>
        <dbReference type="EMBL" id="KAF2428933.1"/>
    </source>
</evidence>
<keyword evidence="2" id="KW-1185">Reference proteome</keyword>
<organism evidence="1 2">
    <name type="scientific">Tothia fuscella</name>
    <dbReference type="NCBI Taxonomy" id="1048955"/>
    <lineage>
        <taxon>Eukaryota</taxon>
        <taxon>Fungi</taxon>
        <taxon>Dikarya</taxon>
        <taxon>Ascomycota</taxon>
        <taxon>Pezizomycotina</taxon>
        <taxon>Dothideomycetes</taxon>
        <taxon>Pleosporomycetidae</taxon>
        <taxon>Venturiales</taxon>
        <taxon>Cylindrosympodiaceae</taxon>
        <taxon>Tothia</taxon>
    </lineage>
</organism>
<dbReference type="PANTHER" id="PTHR42085">
    <property type="entry name" value="F-BOX DOMAIN-CONTAINING PROTEIN"/>
    <property type="match status" value="1"/>
</dbReference>
<dbReference type="InterPro" id="IPR038883">
    <property type="entry name" value="AN11006-like"/>
</dbReference>